<evidence type="ECO:0000256" key="2">
    <source>
        <dbReference type="ARBA" id="ARBA00023134"/>
    </source>
</evidence>
<dbReference type="PROSITE" id="PS51420">
    <property type="entry name" value="RHO"/>
    <property type="match status" value="1"/>
</dbReference>
<proteinExistence type="predicted"/>
<dbReference type="InterPro" id="IPR001806">
    <property type="entry name" value="Small_GTPase"/>
</dbReference>
<dbReference type="STRING" id="46731.A0A3M6UI24"/>
<dbReference type="PANTHER" id="PTHR24070">
    <property type="entry name" value="RAS, DI-RAS, AND RHEB FAMILY MEMBERS OF SMALL GTPASE SUPERFAMILY"/>
    <property type="match status" value="1"/>
</dbReference>
<dbReference type="InterPro" id="IPR020849">
    <property type="entry name" value="Small_GTPase_Ras-type"/>
</dbReference>
<keyword evidence="2" id="KW-0342">GTP-binding</keyword>
<gene>
    <name evidence="3" type="ORF">pdam_00018264</name>
</gene>
<dbReference type="Proteomes" id="UP000275408">
    <property type="component" value="Unassembled WGS sequence"/>
</dbReference>
<dbReference type="FunFam" id="3.40.50.300:FF:001447">
    <property type="entry name" value="Ras-related protein Rab-1B"/>
    <property type="match status" value="1"/>
</dbReference>
<evidence type="ECO:0008006" key="5">
    <source>
        <dbReference type="Google" id="ProtNLM"/>
    </source>
</evidence>
<dbReference type="SUPFAM" id="SSF52540">
    <property type="entry name" value="P-loop containing nucleoside triphosphate hydrolases"/>
    <property type="match status" value="1"/>
</dbReference>
<dbReference type="GO" id="GO:0003924">
    <property type="term" value="F:GTPase activity"/>
    <property type="evidence" value="ECO:0007669"/>
    <property type="project" value="InterPro"/>
</dbReference>
<organism evidence="3 4">
    <name type="scientific">Pocillopora damicornis</name>
    <name type="common">Cauliflower coral</name>
    <name type="synonym">Millepora damicornis</name>
    <dbReference type="NCBI Taxonomy" id="46731"/>
    <lineage>
        <taxon>Eukaryota</taxon>
        <taxon>Metazoa</taxon>
        <taxon>Cnidaria</taxon>
        <taxon>Anthozoa</taxon>
        <taxon>Hexacorallia</taxon>
        <taxon>Scleractinia</taxon>
        <taxon>Astrocoeniina</taxon>
        <taxon>Pocilloporidae</taxon>
        <taxon>Pocillopora</taxon>
    </lineage>
</organism>
<dbReference type="EMBL" id="RCHS01001529">
    <property type="protein sequence ID" value="RMX53018.1"/>
    <property type="molecule type" value="Genomic_DNA"/>
</dbReference>
<keyword evidence="1" id="KW-0547">Nucleotide-binding</keyword>
<evidence type="ECO:0000313" key="4">
    <source>
        <dbReference type="Proteomes" id="UP000275408"/>
    </source>
</evidence>
<dbReference type="SMART" id="SM00173">
    <property type="entry name" value="RAS"/>
    <property type="match status" value="1"/>
</dbReference>
<dbReference type="AlphaFoldDB" id="A0A3M6UI24"/>
<dbReference type="GO" id="GO:0016020">
    <property type="term" value="C:membrane"/>
    <property type="evidence" value="ECO:0007669"/>
    <property type="project" value="InterPro"/>
</dbReference>
<dbReference type="PRINTS" id="PR00449">
    <property type="entry name" value="RASTRNSFRMNG"/>
</dbReference>
<dbReference type="Pfam" id="PF00071">
    <property type="entry name" value="Ras"/>
    <property type="match status" value="1"/>
</dbReference>
<dbReference type="SMART" id="SM00174">
    <property type="entry name" value="RHO"/>
    <property type="match status" value="1"/>
</dbReference>
<reference evidence="3 4" key="1">
    <citation type="journal article" date="2018" name="Sci. Rep.">
        <title>Comparative analysis of the Pocillopora damicornis genome highlights role of immune system in coral evolution.</title>
        <authorList>
            <person name="Cunning R."/>
            <person name="Bay R.A."/>
            <person name="Gillette P."/>
            <person name="Baker A.C."/>
            <person name="Traylor-Knowles N."/>
        </authorList>
    </citation>
    <scope>NUCLEOTIDE SEQUENCE [LARGE SCALE GENOMIC DNA]</scope>
    <source>
        <strain evidence="3">RSMAS</strain>
        <tissue evidence="3">Whole animal</tissue>
    </source>
</reference>
<dbReference type="OMA" id="TVEDMYF"/>
<sequence length="227" mass="25625">MKESHQGEVPSNVASYAAIPPFDFCISILGSGGVGKTALLRSFFDQPFEEKHIPTVDDYYVHSLSMDGKHFTLCIVDTAGSYSFPVMRSLALNSSHAYIVVYAVDDVVSFEEAVKTMEEISALRGNSENVVPVILVGNKLDTDVTEREVTAREGYEAVSVMSLLEGEYIEASAKIDFRVDKIFSNMLEALIYKGRKRRRKKFAKRRLRVRRGKKQKFKEPHRTCNIM</sequence>
<dbReference type="GO" id="GO:0005525">
    <property type="term" value="F:GTP binding"/>
    <property type="evidence" value="ECO:0007669"/>
    <property type="project" value="UniProtKB-KW"/>
</dbReference>
<evidence type="ECO:0000313" key="3">
    <source>
        <dbReference type="EMBL" id="RMX53018.1"/>
    </source>
</evidence>
<keyword evidence="4" id="KW-1185">Reference proteome</keyword>
<protein>
    <recommendedName>
        <fullName evidence="5">Small monomeric GTPase</fullName>
    </recommendedName>
</protein>
<evidence type="ECO:0000256" key="1">
    <source>
        <dbReference type="ARBA" id="ARBA00022741"/>
    </source>
</evidence>
<dbReference type="PROSITE" id="PS51419">
    <property type="entry name" value="RAB"/>
    <property type="match status" value="1"/>
</dbReference>
<dbReference type="GO" id="GO:0007165">
    <property type="term" value="P:signal transduction"/>
    <property type="evidence" value="ECO:0007669"/>
    <property type="project" value="InterPro"/>
</dbReference>
<dbReference type="SMART" id="SM00175">
    <property type="entry name" value="RAB"/>
    <property type="match status" value="1"/>
</dbReference>
<dbReference type="Gene3D" id="3.40.50.300">
    <property type="entry name" value="P-loop containing nucleotide triphosphate hydrolases"/>
    <property type="match status" value="1"/>
</dbReference>
<dbReference type="InterPro" id="IPR027417">
    <property type="entry name" value="P-loop_NTPase"/>
</dbReference>
<dbReference type="OrthoDB" id="265044at2759"/>
<accession>A0A3M6UI24</accession>
<dbReference type="InterPro" id="IPR005225">
    <property type="entry name" value="Small_GTP-bd"/>
</dbReference>
<name>A0A3M6UI24_POCDA</name>
<dbReference type="NCBIfam" id="TIGR00231">
    <property type="entry name" value="small_GTP"/>
    <property type="match status" value="1"/>
</dbReference>
<comment type="caution">
    <text evidence="3">The sequence shown here is derived from an EMBL/GenBank/DDBJ whole genome shotgun (WGS) entry which is preliminary data.</text>
</comment>
<dbReference type="PROSITE" id="PS51421">
    <property type="entry name" value="RAS"/>
    <property type="match status" value="1"/>
</dbReference>